<feature type="transmembrane region" description="Helical" evidence="1">
    <location>
        <begin position="816"/>
        <end position="836"/>
    </location>
</feature>
<evidence type="ECO:0000313" key="2">
    <source>
        <dbReference type="EMBL" id="WEK34146.1"/>
    </source>
</evidence>
<accession>A0AAJ6BGH5</accession>
<protein>
    <submittedName>
        <fullName evidence="2">YfhO family protein</fullName>
    </submittedName>
</protein>
<keyword evidence="1" id="KW-0812">Transmembrane</keyword>
<proteinExistence type="predicted"/>
<evidence type="ECO:0000256" key="1">
    <source>
        <dbReference type="SAM" id="Phobius"/>
    </source>
</evidence>
<feature type="transmembrane region" description="Helical" evidence="1">
    <location>
        <begin position="12"/>
        <end position="31"/>
    </location>
</feature>
<dbReference type="InterPro" id="IPR018580">
    <property type="entry name" value="Uncharacterised_YfhO"/>
</dbReference>
<feature type="transmembrane region" description="Helical" evidence="1">
    <location>
        <begin position="194"/>
        <end position="211"/>
    </location>
</feature>
<feature type="transmembrane region" description="Helical" evidence="1">
    <location>
        <begin position="530"/>
        <end position="548"/>
    </location>
</feature>
<feature type="transmembrane region" description="Helical" evidence="1">
    <location>
        <begin position="223"/>
        <end position="245"/>
    </location>
</feature>
<feature type="transmembrane region" description="Helical" evidence="1">
    <location>
        <begin position="151"/>
        <end position="167"/>
    </location>
</feature>
<gene>
    <name evidence="2" type="ORF">P0Y53_16785</name>
</gene>
<keyword evidence="1" id="KW-1133">Transmembrane helix</keyword>
<feature type="transmembrane region" description="Helical" evidence="1">
    <location>
        <begin position="378"/>
        <end position="396"/>
    </location>
</feature>
<feature type="transmembrane region" description="Helical" evidence="1">
    <location>
        <begin position="94"/>
        <end position="115"/>
    </location>
</feature>
<dbReference type="Proteomes" id="UP001220610">
    <property type="component" value="Chromosome"/>
</dbReference>
<feature type="transmembrane region" description="Helical" evidence="1">
    <location>
        <begin position="555"/>
        <end position="572"/>
    </location>
</feature>
<dbReference type="AlphaFoldDB" id="A0AAJ6BGH5"/>
<sequence>MNKNIWQQAKPHVIAIAIFLVISIFYCLPVFKGLVVNQHDTIGWKGMVQQSIEYKEKFGHMPLWTNSMFSGMPTYQIGIESHHNVHIAWLDHVFTLWLPAPANYFFLACIGFYILCMAVRARSLPSVFGALAYAFASYNAVIAAVGHNTKFGAMGYAPAVLAGFILLSQRKYLLGFLTTMLFSTLMIWQNHLQITYYTFLMAGLMAIAYAIKCIREKQLKPLLVSVSLAAVAVVIGIASYAVVLYPTSTYAKESMRGGRSELTAVTTGDTANVNKSKGGLDKEYAFHWSYGISETMTLIMPAYKGGSSGPGELPEEGKAMEALQESQLPSDVANYFYGALSSYWGTQPNTSGTVYLGVMVCLLFIAGLFVVRSWHKGWIIAASVLGIVMAWGSNFQEFNYFLFDHLPFYNKFRAPTTSLVIPQLTFALLAVMTLQSLFYEEWDRKELLKKLKLAGIVSGVVLLILVATYFTADFRSPNDGRLREGIAGTVAQMIGRGQQTEQSLQQGNQIAGSLVGGLVQDRRSLYGADLLRVFLVLGALALIGWRFFTNQKSRTYLLAALALVNTIDLLTVDRRYLNDNIYTDEENYYKVFNPNRADLQIKQDTGYFRVFDQTASDPFADSRASYHHNSIGGYMPARLALYDDVMTHQLRKSNMGMYNMLNTKYFITINPQDRQPIAQENPMAAGPVWFVRELQYADNADGEMKALDSLDYLHTAVLDKREQSKVSANPQYDSLATIRLVSHQNEEMVYESNASSNQFAVFSEVYYPSGWTASIDGKETPIVRVNYALRGLPVPAGKHEIVFKFAPASFYTGDTISLVVGIGSILLLLGGGFLLWRNRNKPATQTTAA</sequence>
<feature type="transmembrane region" description="Helical" evidence="1">
    <location>
        <begin position="416"/>
        <end position="439"/>
    </location>
</feature>
<dbReference type="PANTHER" id="PTHR38454">
    <property type="entry name" value="INTEGRAL MEMBRANE PROTEIN-RELATED"/>
    <property type="match status" value="1"/>
</dbReference>
<dbReference type="Pfam" id="PF09586">
    <property type="entry name" value="YfhO"/>
    <property type="match status" value="1"/>
</dbReference>
<evidence type="ECO:0000313" key="3">
    <source>
        <dbReference type="Proteomes" id="UP001220610"/>
    </source>
</evidence>
<feature type="transmembrane region" description="Helical" evidence="1">
    <location>
        <begin position="352"/>
        <end position="371"/>
    </location>
</feature>
<reference evidence="2" key="1">
    <citation type="submission" date="2023-03" db="EMBL/GenBank/DDBJ databases">
        <title>Andean soil-derived lignocellulolytic bacterial consortium as a source of novel taxa and putative plastic-active enzymes.</title>
        <authorList>
            <person name="Diaz-Garcia L."/>
            <person name="Chuvochina M."/>
            <person name="Feuerriegel G."/>
            <person name="Bunk B."/>
            <person name="Sproer C."/>
            <person name="Streit W.R."/>
            <person name="Rodriguez L.M."/>
            <person name="Overmann J."/>
            <person name="Jimenez D.J."/>
        </authorList>
    </citation>
    <scope>NUCLEOTIDE SEQUENCE</scope>
    <source>
        <strain evidence="2">MAG 7</strain>
    </source>
</reference>
<feature type="transmembrane region" description="Helical" evidence="1">
    <location>
        <begin position="172"/>
        <end position="188"/>
    </location>
</feature>
<feature type="transmembrane region" description="Helical" evidence="1">
    <location>
        <begin position="451"/>
        <end position="472"/>
    </location>
</feature>
<name>A0AAJ6BGH5_9BACT</name>
<keyword evidence="1" id="KW-0472">Membrane</keyword>
<dbReference type="PANTHER" id="PTHR38454:SF1">
    <property type="entry name" value="INTEGRAL MEMBRANE PROTEIN"/>
    <property type="match status" value="1"/>
</dbReference>
<dbReference type="EMBL" id="CP119311">
    <property type="protein sequence ID" value="WEK34146.1"/>
    <property type="molecule type" value="Genomic_DNA"/>
</dbReference>
<organism evidence="2 3">
    <name type="scientific">Candidatus Pseudobacter hemicellulosilyticus</name>
    <dbReference type="NCBI Taxonomy" id="3121375"/>
    <lineage>
        <taxon>Bacteria</taxon>
        <taxon>Pseudomonadati</taxon>
        <taxon>Bacteroidota</taxon>
        <taxon>Chitinophagia</taxon>
        <taxon>Chitinophagales</taxon>
        <taxon>Chitinophagaceae</taxon>
        <taxon>Pseudobacter</taxon>
    </lineage>
</organism>
<feature type="transmembrane region" description="Helical" evidence="1">
    <location>
        <begin position="127"/>
        <end position="145"/>
    </location>
</feature>